<accession>A0A5A7PZK3</accession>
<protein>
    <submittedName>
        <fullName evidence="2">Galactose oxidase/kelch repeat superfamily protein</fullName>
    </submittedName>
</protein>
<evidence type="ECO:0000313" key="2">
    <source>
        <dbReference type="EMBL" id="GER38076.1"/>
    </source>
</evidence>
<name>A0A5A7PZK3_STRAF</name>
<evidence type="ECO:0000313" key="3">
    <source>
        <dbReference type="Proteomes" id="UP000325081"/>
    </source>
</evidence>
<dbReference type="EMBL" id="BKCP01005439">
    <property type="protein sequence ID" value="GER38076.1"/>
    <property type="molecule type" value="Genomic_DNA"/>
</dbReference>
<comment type="caution">
    <text evidence="2">The sequence shown here is derived from an EMBL/GenBank/DDBJ whole genome shotgun (WGS) entry which is preliminary data.</text>
</comment>
<gene>
    <name evidence="2" type="ORF">STAS_14532</name>
</gene>
<reference evidence="3" key="1">
    <citation type="journal article" date="2019" name="Curr. Biol.">
        <title>Genome Sequence of Striga asiatica Provides Insight into the Evolution of Plant Parasitism.</title>
        <authorList>
            <person name="Yoshida S."/>
            <person name="Kim S."/>
            <person name="Wafula E.K."/>
            <person name="Tanskanen J."/>
            <person name="Kim Y.M."/>
            <person name="Honaas L."/>
            <person name="Yang Z."/>
            <person name="Spallek T."/>
            <person name="Conn C.E."/>
            <person name="Ichihashi Y."/>
            <person name="Cheong K."/>
            <person name="Cui S."/>
            <person name="Der J.P."/>
            <person name="Gundlach H."/>
            <person name="Jiao Y."/>
            <person name="Hori C."/>
            <person name="Ishida J.K."/>
            <person name="Kasahara H."/>
            <person name="Kiba T."/>
            <person name="Kim M.S."/>
            <person name="Koo N."/>
            <person name="Laohavisit A."/>
            <person name="Lee Y.H."/>
            <person name="Lumba S."/>
            <person name="McCourt P."/>
            <person name="Mortimer J.C."/>
            <person name="Mutuku J.M."/>
            <person name="Nomura T."/>
            <person name="Sasaki-Sekimoto Y."/>
            <person name="Seto Y."/>
            <person name="Wang Y."/>
            <person name="Wakatake T."/>
            <person name="Sakakibara H."/>
            <person name="Demura T."/>
            <person name="Yamaguchi S."/>
            <person name="Yoneyama K."/>
            <person name="Manabe R.I."/>
            <person name="Nelson D.C."/>
            <person name="Schulman A.H."/>
            <person name="Timko M.P."/>
            <person name="dePamphilis C.W."/>
            <person name="Choi D."/>
            <person name="Shirasu K."/>
        </authorList>
    </citation>
    <scope>NUCLEOTIDE SEQUENCE [LARGE SCALE GENOMIC DNA]</scope>
    <source>
        <strain evidence="3">cv. UVA1</strain>
    </source>
</reference>
<organism evidence="2 3">
    <name type="scientific">Striga asiatica</name>
    <name type="common">Asiatic witchweed</name>
    <name type="synonym">Buchnera asiatica</name>
    <dbReference type="NCBI Taxonomy" id="4170"/>
    <lineage>
        <taxon>Eukaryota</taxon>
        <taxon>Viridiplantae</taxon>
        <taxon>Streptophyta</taxon>
        <taxon>Embryophyta</taxon>
        <taxon>Tracheophyta</taxon>
        <taxon>Spermatophyta</taxon>
        <taxon>Magnoliopsida</taxon>
        <taxon>eudicotyledons</taxon>
        <taxon>Gunneridae</taxon>
        <taxon>Pentapetalae</taxon>
        <taxon>asterids</taxon>
        <taxon>lamiids</taxon>
        <taxon>Lamiales</taxon>
        <taxon>Orobanchaceae</taxon>
        <taxon>Buchnereae</taxon>
        <taxon>Striga</taxon>
    </lineage>
</organism>
<feature type="region of interest" description="Disordered" evidence="1">
    <location>
        <begin position="39"/>
        <end position="102"/>
    </location>
</feature>
<proteinExistence type="predicted"/>
<dbReference type="AlphaFoldDB" id="A0A5A7PZK3"/>
<sequence>MFDCIEKFSLFFNSGGTFIKIGDSTEYFGGNFKSVYGSDSNPNKDDGDGVNVVHNASEGSNSANRLADGDGDVNVGDNATGDEHPDSDANIDDDDANDGDKAVGGGVLADVAMCFDEDSDDEEYFLVGVSSSDDDLTDEKHASDDDEYLKARQNLRKCNNKMVEEDGGANNTFPDCLPQMDLDGCW</sequence>
<keyword evidence="3" id="KW-1185">Reference proteome</keyword>
<dbReference type="Proteomes" id="UP000325081">
    <property type="component" value="Unassembled WGS sequence"/>
</dbReference>
<feature type="non-terminal residue" evidence="2">
    <location>
        <position position="186"/>
    </location>
</feature>
<evidence type="ECO:0000256" key="1">
    <source>
        <dbReference type="SAM" id="MobiDB-lite"/>
    </source>
</evidence>